<feature type="compositionally biased region" description="Acidic residues" evidence="1">
    <location>
        <begin position="88"/>
        <end position="99"/>
    </location>
</feature>
<feature type="region of interest" description="Disordered" evidence="1">
    <location>
        <begin position="1"/>
        <end position="21"/>
    </location>
</feature>
<dbReference type="Proteomes" id="UP000265515">
    <property type="component" value="Unassembled WGS sequence"/>
</dbReference>
<feature type="region of interest" description="Disordered" evidence="1">
    <location>
        <begin position="112"/>
        <end position="143"/>
    </location>
</feature>
<feature type="domain" description="Reverse transcriptase" evidence="2">
    <location>
        <begin position="643"/>
        <end position="893"/>
    </location>
</feature>
<evidence type="ECO:0000313" key="3">
    <source>
        <dbReference type="EMBL" id="GBG91491.1"/>
    </source>
</evidence>
<evidence type="ECO:0000256" key="1">
    <source>
        <dbReference type="SAM" id="MobiDB-lite"/>
    </source>
</evidence>
<evidence type="ECO:0000313" key="4">
    <source>
        <dbReference type="Proteomes" id="UP000265515"/>
    </source>
</evidence>
<dbReference type="EMBL" id="BFEA01000912">
    <property type="protein sequence ID" value="GBG91491.1"/>
    <property type="molecule type" value="Genomic_DNA"/>
</dbReference>
<accession>A0A388MA89</accession>
<dbReference type="InterPro" id="IPR000477">
    <property type="entry name" value="RT_dom"/>
</dbReference>
<dbReference type="AlphaFoldDB" id="A0A388MA89"/>
<reference evidence="3 4" key="1">
    <citation type="journal article" date="2018" name="Cell">
        <title>The Chara Genome: Secondary Complexity and Implications for Plant Terrestrialization.</title>
        <authorList>
            <person name="Nishiyama T."/>
            <person name="Sakayama H."/>
            <person name="Vries J.D."/>
            <person name="Buschmann H."/>
            <person name="Saint-Marcoux D."/>
            <person name="Ullrich K.K."/>
            <person name="Haas F.B."/>
            <person name="Vanderstraeten L."/>
            <person name="Becker D."/>
            <person name="Lang D."/>
            <person name="Vosolsobe S."/>
            <person name="Rombauts S."/>
            <person name="Wilhelmsson P.K.I."/>
            <person name="Janitza P."/>
            <person name="Kern R."/>
            <person name="Heyl A."/>
            <person name="Rumpler F."/>
            <person name="Villalobos L.I.A.C."/>
            <person name="Clay J.M."/>
            <person name="Skokan R."/>
            <person name="Toyoda A."/>
            <person name="Suzuki Y."/>
            <person name="Kagoshima H."/>
            <person name="Schijlen E."/>
            <person name="Tajeshwar N."/>
            <person name="Catarino B."/>
            <person name="Hetherington A.J."/>
            <person name="Saltykova A."/>
            <person name="Bonnot C."/>
            <person name="Breuninger H."/>
            <person name="Symeonidi A."/>
            <person name="Radhakrishnan G.V."/>
            <person name="Van Nieuwerburgh F."/>
            <person name="Deforce D."/>
            <person name="Chang C."/>
            <person name="Karol K.G."/>
            <person name="Hedrich R."/>
            <person name="Ulvskov P."/>
            <person name="Glockner G."/>
            <person name="Delwiche C.F."/>
            <person name="Petrasek J."/>
            <person name="Van de Peer Y."/>
            <person name="Friml J."/>
            <person name="Beilby M."/>
            <person name="Dolan L."/>
            <person name="Kohara Y."/>
            <person name="Sugano S."/>
            <person name="Fujiyama A."/>
            <person name="Delaux P.-M."/>
            <person name="Quint M."/>
            <person name="TheiBen G."/>
            <person name="Hagemann M."/>
            <person name="Harholt J."/>
            <person name="Dunand C."/>
            <person name="Zachgo S."/>
            <person name="Langdale J."/>
            <person name="Maumus F."/>
            <person name="Straeten D.V.D."/>
            <person name="Gould S.B."/>
            <person name="Rensing S.A."/>
        </authorList>
    </citation>
    <scope>NUCLEOTIDE SEQUENCE [LARGE SCALE GENOMIC DNA]</scope>
    <source>
        <strain evidence="3 4">S276</strain>
    </source>
</reference>
<sequence>MEKEKRLREEKERVLREEEERLAKERRLKKKEEKKRLEVESREALRKDLRMEIRKHMRSVCEELHQQLVTTQTTKSKGKGKVPVNASSEDESCDSESSEIEALSEQAERLIISEKRKRSAERTTGDSPPMETPAKRTATRSVLDPKRLMLSVKRQPMKLSPAKKTPRSLRGVQKAKKVPASPDTMGRLLFVTDNIRDLGDRNIEELKQICRVENVPFEGLKKMDMILAITEKRSKVAYDTEAGADEVGRVDFYKLLSAQEEKAAVHFSFFIDSGNAWCGGWKSVARAFSNSIVCCGRQRKLLRMCKVDFEKGGTFDMVRLVRWLPKAGFDKRFLRSLFRNPRRLEVMKTCSLEALLRLNKAAGDFQKASSAAYLRRFIVRAIKLSYRWKLNAKLIIRLKFDYRIRLVEVRKLVNDKIEAVPVPPCLRDAARSMIRIVWVKNPSVAELIHNQRRFAKAEVSTCVCAGLPYPRVGVHVQFRQQELEGINPIICHATNVPKLGIPGRVKQLGREIAAGFAEWSNWTGPEICCQHSETKCMSGSSGKGEKFLDPSEVEGVKMALDGLVPTSVDRNAGETLVMCPASYYEGMMMMFVTSAGYNIVEESEAEVHRRMRAQAKDMNLQKFVRWDVKGKVGKAYIMPKHKDLTRYRPICPTFSEPTVRTCRAVAKGLNHLLRTMPTGSNFNLKSVGDLVPRLEKCNRRIAKSACGDFDLVSMSHDIKDMFTKLPHNDIVDAVDWVIDHHERKGRNSVRVNTKGKGCSFGSTVGDEAWRKLAFVDIQKFVRWELEHTFTRATGVLLRQVVGIPMGKSTSPPLACILCTFAEFKFLNSLGHWRLSVLGFRLMDDVSLVIINGRKKQTPVDLIRSRFEVCYPNGLTLKRTDQEQGSWDFLGTKMTVDVLHPYLRCVQSAKNEVSMWEDEKLEFKNGQTYYSWGCKMQKSAAIDSCLHRIMRNTNVRSAIPLRVLSLQRELMLKDFPSTSLQRVLKRFAVGRDSIWGWTYEWLYG</sequence>
<feature type="region of interest" description="Disordered" evidence="1">
    <location>
        <begin position="69"/>
        <end position="100"/>
    </location>
</feature>
<comment type="caution">
    <text evidence="3">The sequence shown here is derived from an EMBL/GenBank/DDBJ whole genome shotgun (WGS) entry which is preliminary data.</text>
</comment>
<feature type="compositionally biased region" description="Basic and acidic residues" evidence="1">
    <location>
        <begin position="112"/>
        <end position="124"/>
    </location>
</feature>
<feature type="region of interest" description="Disordered" evidence="1">
    <location>
        <begin position="158"/>
        <end position="178"/>
    </location>
</feature>
<protein>
    <recommendedName>
        <fullName evidence="2">Reverse transcriptase domain-containing protein</fullName>
    </recommendedName>
</protein>
<keyword evidence="4" id="KW-1185">Reference proteome</keyword>
<organism evidence="3 4">
    <name type="scientific">Chara braunii</name>
    <name type="common">Braun's stonewort</name>
    <dbReference type="NCBI Taxonomy" id="69332"/>
    <lineage>
        <taxon>Eukaryota</taxon>
        <taxon>Viridiplantae</taxon>
        <taxon>Streptophyta</taxon>
        <taxon>Charophyceae</taxon>
        <taxon>Charales</taxon>
        <taxon>Characeae</taxon>
        <taxon>Chara</taxon>
    </lineage>
</organism>
<proteinExistence type="predicted"/>
<name>A0A388MA89_CHABU</name>
<evidence type="ECO:0000259" key="2">
    <source>
        <dbReference type="PROSITE" id="PS50878"/>
    </source>
</evidence>
<gene>
    <name evidence="3" type="ORF">CBR_g52446</name>
</gene>
<dbReference type="PROSITE" id="PS50878">
    <property type="entry name" value="RT_POL"/>
    <property type="match status" value="1"/>
</dbReference>
<dbReference type="Gramene" id="GBG91491">
    <property type="protein sequence ID" value="GBG91491"/>
    <property type="gene ID" value="CBR_g52446"/>
</dbReference>